<dbReference type="PRINTS" id="PR00080">
    <property type="entry name" value="SDRFAMILY"/>
</dbReference>
<evidence type="ECO:0000313" key="5">
    <source>
        <dbReference type="EMBL" id="KUJ47107.1"/>
    </source>
</evidence>
<dbReference type="CDD" id="cd05374">
    <property type="entry name" value="17beta-HSD-like_SDR_c"/>
    <property type="match status" value="1"/>
</dbReference>
<dbReference type="PROSITE" id="PS00061">
    <property type="entry name" value="ADH_SHORT"/>
    <property type="match status" value="1"/>
</dbReference>
<evidence type="ECO:0000259" key="4">
    <source>
        <dbReference type="SMART" id="SM00822"/>
    </source>
</evidence>
<dbReference type="PRINTS" id="PR00081">
    <property type="entry name" value="GDHRDH"/>
</dbReference>
<keyword evidence="6" id="KW-1185">Reference proteome</keyword>
<dbReference type="InterPro" id="IPR020904">
    <property type="entry name" value="Sc_DH/Rdtase_CS"/>
</dbReference>
<gene>
    <name evidence="5" type="ORF">ADL17_17045</name>
</gene>
<proteinExistence type="inferred from homology"/>
<dbReference type="PANTHER" id="PTHR43976">
    <property type="entry name" value="SHORT CHAIN DEHYDROGENASE"/>
    <property type="match status" value="1"/>
</dbReference>
<dbReference type="SUPFAM" id="SSF51735">
    <property type="entry name" value="NAD(P)-binding Rossmann-fold domains"/>
    <property type="match status" value="1"/>
</dbReference>
<dbReference type="GO" id="GO:0016491">
    <property type="term" value="F:oxidoreductase activity"/>
    <property type="evidence" value="ECO:0007669"/>
    <property type="project" value="UniProtKB-KW"/>
</dbReference>
<sequence>MKTWFVTGGTPGGFGIAYAEAALDNGDQVAVTTRRPDELHSWARRYGDRVLILPMDVTDTEAVEQAVRAAEERFGGIDVLVNNAGRGWFGSIEGMADADVRRMFELNFFAVLSVIRAALPGMRARGSGWIITMSSVAGLRGIEGFGYYSAAKFALEAITEVLRGEVAPLGIQVLAVEPGAFRTRAYAGFADEAVAETIPAYLPMLEQVRAAMIDQDGKQPGDPQRGVQAVIAAMAQATPPHRLVLGSDGFDTAVATLERNLDDIRACEALSRGADFPAA</sequence>
<evidence type="ECO:0000256" key="1">
    <source>
        <dbReference type="ARBA" id="ARBA00006484"/>
    </source>
</evidence>
<dbReference type="OMA" id="ARWLITG"/>
<dbReference type="AlphaFoldDB" id="A0A9X0I5D9"/>
<feature type="domain" description="Ketoreductase" evidence="4">
    <location>
        <begin position="2"/>
        <end position="179"/>
    </location>
</feature>
<dbReference type="InterPro" id="IPR051911">
    <property type="entry name" value="SDR_oxidoreductase"/>
</dbReference>
<dbReference type="EMBL" id="LMWI01000002">
    <property type="protein sequence ID" value="KUJ47107.1"/>
    <property type="molecule type" value="Genomic_DNA"/>
</dbReference>
<dbReference type="PANTHER" id="PTHR43976:SF16">
    <property type="entry name" value="SHORT-CHAIN DEHYDROGENASE_REDUCTASE FAMILY PROTEIN"/>
    <property type="match status" value="1"/>
</dbReference>
<name>A0A9X0I5D9_9ACTN</name>
<evidence type="ECO:0000256" key="2">
    <source>
        <dbReference type="ARBA" id="ARBA00023002"/>
    </source>
</evidence>
<organism evidence="5 6">
    <name type="scientific">Micromonospora maris</name>
    <dbReference type="NCBI Taxonomy" id="1003110"/>
    <lineage>
        <taxon>Bacteria</taxon>
        <taxon>Bacillati</taxon>
        <taxon>Actinomycetota</taxon>
        <taxon>Actinomycetes</taxon>
        <taxon>Micromonosporales</taxon>
        <taxon>Micromonosporaceae</taxon>
        <taxon>Micromonospora</taxon>
    </lineage>
</organism>
<dbReference type="Gene3D" id="3.40.50.720">
    <property type="entry name" value="NAD(P)-binding Rossmann-like Domain"/>
    <property type="match status" value="1"/>
</dbReference>
<keyword evidence="2" id="KW-0560">Oxidoreductase</keyword>
<protein>
    <submittedName>
        <fullName evidence="5">Short-chain dehydrogenase</fullName>
    </submittedName>
</protein>
<comment type="caution">
    <text evidence="5">The sequence shown here is derived from an EMBL/GenBank/DDBJ whole genome shotgun (WGS) entry which is preliminary data.</text>
</comment>
<dbReference type="Pfam" id="PF00106">
    <property type="entry name" value="adh_short"/>
    <property type="match status" value="1"/>
</dbReference>
<dbReference type="InterPro" id="IPR002347">
    <property type="entry name" value="SDR_fam"/>
</dbReference>
<comment type="similarity">
    <text evidence="1 3">Belongs to the short-chain dehydrogenases/reductases (SDR) family.</text>
</comment>
<dbReference type="InterPro" id="IPR036291">
    <property type="entry name" value="NAD(P)-bd_dom_sf"/>
</dbReference>
<evidence type="ECO:0000256" key="3">
    <source>
        <dbReference type="RuleBase" id="RU000363"/>
    </source>
</evidence>
<dbReference type="InterPro" id="IPR057326">
    <property type="entry name" value="KR_dom"/>
</dbReference>
<dbReference type="SMART" id="SM00822">
    <property type="entry name" value="PKS_KR"/>
    <property type="match status" value="1"/>
</dbReference>
<evidence type="ECO:0000313" key="6">
    <source>
        <dbReference type="Proteomes" id="UP000053246"/>
    </source>
</evidence>
<reference evidence="5 6" key="1">
    <citation type="submission" date="2015-10" db="EMBL/GenBank/DDBJ databases">
        <authorList>
            <person name="Ju K.-S."/>
            <person name="Doroghazi J.R."/>
            <person name="Metcalf W.W."/>
        </authorList>
    </citation>
    <scope>NUCLEOTIDE SEQUENCE [LARGE SCALE GENOMIC DNA]</scope>
    <source>
        <strain evidence="5 6">NRRL B-24793</strain>
    </source>
</reference>
<accession>A0A9X0I5D9</accession>
<dbReference type="Proteomes" id="UP000053246">
    <property type="component" value="Unassembled WGS sequence"/>
</dbReference>
<dbReference type="RefSeq" id="WP_013734124.1">
    <property type="nucleotide sequence ID" value="NZ_LMWI01000002.1"/>
</dbReference>